<proteinExistence type="predicted"/>
<sequence>MGVVNPDVDPSNVVQALVFTLLDVFDATRDLYQTLKVKEKRDYELSLRTKGYPPSRRVQYVEDETLGKDEDLMMDRAAVTRQFELGVQRVGPDFAVGDVVSHIALQSQIIALQSALVTTFLYGPTSSDPISQQMSKLISASRAAGTASVDILAAQSQRQQAALPPTPRYSHSPAGRSSASHAPPHQHQSSSTSLVRYQEPQQSRSGSPVNTTVLDWRGRPKPDRTDTDTTSMTGPTSYGMKSAPHDLYCLYSIDLQRHRSQPLSSSITSDPVPYCPHCKRTLHLSPGKAWEICKNEDGCERVFQVSNRFVVKCHRDGPDGQYSCILCTDHSNIASVCGDVKALIRHIWSDHSVAELKHEEDITEVVELAVDRRRDSGIGHSTSRSSRRSASMGPSSWRSKPAYEREVDTYEMRSSRREY</sequence>
<dbReference type="AlphaFoldDB" id="A0A8K0VUB8"/>
<name>A0A8K0VUB8_9PLEO</name>
<dbReference type="EMBL" id="JAGMVJ010000017">
    <property type="protein sequence ID" value="KAH7078228.1"/>
    <property type="molecule type" value="Genomic_DNA"/>
</dbReference>
<gene>
    <name evidence="2" type="ORF">FB567DRAFT_130632</name>
</gene>
<dbReference type="PANTHER" id="PTHR42354">
    <property type="entry name" value="C2H2-TYPE DOMAIN-CONTAINING PROTEIN"/>
    <property type="match status" value="1"/>
</dbReference>
<organism evidence="2 3">
    <name type="scientific">Paraphoma chrysanthemicola</name>
    <dbReference type="NCBI Taxonomy" id="798071"/>
    <lineage>
        <taxon>Eukaryota</taxon>
        <taxon>Fungi</taxon>
        <taxon>Dikarya</taxon>
        <taxon>Ascomycota</taxon>
        <taxon>Pezizomycotina</taxon>
        <taxon>Dothideomycetes</taxon>
        <taxon>Pleosporomycetidae</taxon>
        <taxon>Pleosporales</taxon>
        <taxon>Pleosporineae</taxon>
        <taxon>Phaeosphaeriaceae</taxon>
        <taxon>Paraphoma</taxon>
    </lineage>
</organism>
<feature type="compositionally biased region" description="Low complexity" evidence="1">
    <location>
        <begin position="378"/>
        <end position="396"/>
    </location>
</feature>
<dbReference type="Proteomes" id="UP000813461">
    <property type="component" value="Unassembled WGS sequence"/>
</dbReference>
<evidence type="ECO:0000313" key="3">
    <source>
        <dbReference type="Proteomes" id="UP000813461"/>
    </source>
</evidence>
<feature type="compositionally biased region" description="Polar residues" evidence="1">
    <location>
        <begin position="192"/>
        <end position="213"/>
    </location>
</feature>
<evidence type="ECO:0000313" key="2">
    <source>
        <dbReference type="EMBL" id="KAH7078228.1"/>
    </source>
</evidence>
<feature type="compositionally biased region" description="Low complexity" evidence="1">
    <location>
        <begin position="177"/>
        <end position="191"/>
    </location>
</feature>
<evidence type="ECO:0000256" key="1">
    <source>
        <dbReference type="SAM" id="MobiDB-lite"/>
    </source>
</evidence>
<dbReference type="PANTHER" id="PTHR42354:SF1">
    <property type="entry name" value="C2H2-TYPE DOMAIN-CONTAINING PROTEIN"/>
    <property type="match status" value="1"/>
</dbReference>
<dbReference type="OrthoDB" id="5309037at2759"/>
<reference evidence="2" key="1">
    <citation type="journal article" date="2021" name="Nat. Commun.">
        <title>Genetic determinants of endophytism in the Arabidopsis root mycobiome.</title>
        <authorList>
            <person name="Mesny F."/>
            <person name="Miyauchi S."/>
            <person name="Thiergart T."/>
            <person name="Pickel B."/>
            <person name="Atanasova L."/>
            <person name="Karlsson M."/>
            <person name="Huettel B."/>
            <person name="Barry K.W."/>
            <person name="Haridas S."/>
            <person name="Chen C."/>
            <person name="Bauer D."/>
            <person name="Andreopoulos W."/>
            <person name="Pangilinan J."/>
            <person name="LaButti K."/>
            <person name="Riley R."/>
            <person name="Lipzen A."/>
            <person name="Clum A."/>
            <person name="Drula E."/>
            <person name="Henrissat B."/>
            <person name="Kohler A."/>
            <person name="Grigoriev I.V."/>
            <person name="Martin F.M."/>
            <person name="Hacquard S."/>
        </authorList>
    </citation>
    <scope>NUCLEOTIDE SEQUENCE</scope>
    <source>
        <strain evidence="2">MPI-SDFR-AT-0120</strain>
    </source>
</reference>
<feature type="compositionally biased region" description="Basic and acidic residues" evidence="1">
    <location>
        <begin position="401"/>
        <end position="419"/>
    </location>
</feature>
<keyword evidence="3" id="KW-1185">Reference proteome</keyword>
<comment type="caution">
    <text evidence="2">The sequence shown here is derived from an EMBL/GenBank/DDBJ whole genome shotgun (WGS) entry which is preliminary data.</text>
</comment>
<feature type="region of interest" description="Disordered" evidence="1">
    <location>
        <begin position="376"/>
        <end position="419"/>
    </location>
</feature>
<protein>
    <submittedName>
        <fullName evidence="2">Uncharacterized protein</fullName>
    </submittedName>
</protein>
<feature type="compositionally biased region" description="Basic and acidic residues" evidence="1">
    <location>
        <begin position="216"/>
        <end position="227"/>
    </location>
</feature>
<accession>A0A8K0VUB8</accession>
<feature type="region of interest" description="Disordered" evidence="1">
    <location>
        <begin position="156"/>
        <end position="239"/>
    </location>
</feature>